<comment type="subcellular location">
    <subcellularLocation>
        <location evidence="4">Cytoplasm</location>
    </subcellularLocation>
</comment>
<dbReference type="Gene3D" id="2.30.290.10">
    <property type="entry name" value="BH3618-like"/>
    <property type="match status" value="1"/>
</dbReference>
<dbReference type="NCBIfam" id="NF009793">
    <property type="entry name" value="PRK13285.1-1"/>
    <property type="match status" value="1"/>
</dbReference>
<dbReference type="Proteomes" id="UP001228376">
    <property type="component" value="Unassembled WGS sequence"/>
</dbReference>
<dbReference type="PANTHER" id="PTHR39190:SF1">
    <property type="entry name" value="FLAGELLAR ASSEMBLY FACTOR FLIW"/>
    <property type="match status" value="1"/>
</dbReference>
<dbReference type="PANTHER" id="PTHR39190">
    <property type="entry name" value="FLAGELLAR ASSEMBLY FACTOR FLIW"/>
    <property type="match status" value="1"/>
</dbReference>
<comment type="function">
    <text evidence="4">Acts as an anti-CsrA protein, binds CsrA and prevents it from repressing translation of its target genes, one of which is flagellin. Binds to flagellin and participates in the assembly of the flagellum.</text>
</comment>
<keyword evidence="3 4" id="KW-0810">Translation regulation</keyword>
<keyword evidence="6" id="KW-1185">Reference proteome</keyword>
<comment type="caution">
    <text evidence="5">The sequence shown here is derived from an EMBL/GenBank/DDBJ whole genome shotgun (WGS) entry which is preliminary data.</text>
</comment>
<keyword evidence="5" id="KW-0966">Cell projection</keyword>
<evidence type="ECO:0000256" key="1">
    <source>
        <dbReference type="ARBA" id="ARBA00022490"/>
    </source>
</evidence>
<keyword evidence="4" id="KW-0143">Chaperone</keyword>
<dbReference type="RefSeq" id="WP_306067156.1">
    <property type="nucleotide sequence ID" value="NZ_JAROCA020000001.1"/>
</dbReference>
<keyword evidence="5" id="KW-0969">Cilium</keyword>
<sequence length="148" mass="16765">MMELETKYFGTMTIDAAKIIHFPQGIPGFLDETEFILLDMPHNPVFQILQSIRTAAVAFVVTNPYHFYKDYSFALDDAAVKQLALEDEKDVAVYAIVTLQDTLSTSTLNLKAPLVINVKKKYAQQYVLDKYDYPIKAPITTHTEVKGE</sequence>
<evidence type="ECO:0000256" key="4">
    <source>
        <dbReference type="HAMAP-Rule" id="MF_01185"/>
    </source>
</evidence>
<name>A0ABU5CFM8_9BACI</name>
<gene>
    <name evidence="4 5" type="primary">fliW</name>
    <name evidence="5" type="ORF">P5G51_006485</name>
</gene>
<dbReference type="InterPro" id="IPR003775">
    <property type="entry name" value="Flagellar_assembly_factor_FliW"/>
</dbReference>
<dbReference type="Pfam" id="PF02623">
    <property type="entry name" value="FliW"/>
    <property type="match status" value="1"/>
</dbReference>
<evidence type="ECO:0000256" key="3">
    <source>
        <dbReference type="ARBA" id="ARBA00022845"/>
    </source>
</evidence>
<evidence type="ECO:0000313" key="5">
    <source>
        <dbReference type="EMBL" id="MDY0405091.1"/>
    </source>
</evidence>
<proteinExistence type="inferred from homology"/>
<comment type="similarity">
    <text evidence="4">Belongs to the FliW family.</text>
</comment>
<keyword evidence="1 4" id="KW-0963">Cytoplasm</keyword>
<evidence type="ECO:0000256" key="2">
    <source>
        <dbReference type="ARBA" id="ARBA00022795"/>
    </source>
</evidence>
<accession>A0ABU5CFM8</accession>
<protein>
    <recommendedName>
        <fullName evidence="4">Flagellar assembly factor FliW</fullName>
    </recommendedName>
</protein>
<dbReference type="InterPro" id="IPR024046">
    <property type="entry name" value="Flagellar_assmbl_FliW_dom_sf"/>
</dbReference>
<dbReference type="SUPFAM" id="SSF141457">
    <property type="entry name" value="BH3618-like"/>
    <property type="match status" value="1"/>
</dbReference>
<dbReference type="EMBL" id="JAROCA020000001">
    <property type="protein sequence ID" value="MDY0405091.1"/>
    <property type="molecule type" value="Genomic_DNA"/>
</dbReference>
<keyword evidence="5" id="KW-0282">Flagellum</keyword>
<organism evidence="5 6">
    <name type="scientific">Tigheibacillus jepli</name>
    <dbReference type="NCBI Taxonomy" id="3035914"/>
    <lineage>
        <taxon>Bacteria</taxon>
        <taxon>Bacillati</taxon>
        <taxon>Bacillota</taxon>
        <taxon>Bacilli</taxon>
        <taxon>Bacillales</taxon>
        <taxon>Bacillaceae</taxon>
        <taxon>Tigheibacillus</taxon>
    </lineage>
</organism>
<evidence type="ECO:0000313" key="6">
    <source>
        <dbReference type="Proteomes" id="UP001228376"/>
    </source>
</evidence>
<comment type="subunit">
    <text evidence="4">Interacts with translational regulator CsrA and flagellin(s).</text>
</comment>
<dbReference type="HAMAP" id="MF_01185">
    <property type="entry name" value="FliW"/>
    <property type="match status" value="1"/>
</dbReference>
<keyword evidence="2 4" id="KW-1005">Bacterial flagellum biogenesis</keyword>
<reference evidence="5 6" key="1">
    <citation type="submission" date="2023-10" db="EMBL/GenBank/DDBJ databases">
        <title>179-bfca-hs.</title>
        <authorList>
            <person name="Miliotis G."/>
            <person name="Sengupta P."/>
            <person name="Hameed A."/>
            <person name="Chuvochina M."/>
            <person name="Mcdonagh F."/>
            <person name="Simpson A.C."/>
            <person name="Singh N.K."/>
            <person name="Rekha P.D."/>
            <person name="Raman K."/>
            <person name="Hugenholtz P."/>
            <person name="Venkateswaran K."/>
        </authorList>
    </citation>
    <scope>NUCLEOTIDE SEQUENCE [LARGE SCALE GENOMIC DNA]</scope>
    <source>
        <strain evidence="5 6">179-BFC-A-HS</strain>
    </source>
</reference>